<organism evidence="2 3">
    <name type="scientific">Thecamonas trahens ATCC 50062</name>
    <dbReference type="NCBI Taxonomy" id="461836"/>
    <lineage>
        <taxon>Eukaryota</taxon>
        <taxon>Apusozoa</taxon>
        <taxon>Apusomonadida</taxon>
        <taxon>Apusomonadidae</taxon>
        <taxon>Thecamonas</taxon>
    </lineage>
</organism>
<dbReference type="RefSeq" id="XP_013754772.1">
    <property type="nucleotide sequence ID" value="XM_013899318.1"/>
</dbReference>
<feature type="compositionally biased region" description="Acidic residues" evidence="1">
    <location>
        <begin position="282"/>
        <end position="292"/>
    </location>
</feature>
<feature type="region of interest" description="Disordered" evidence="1">
    <location>
        <begin position="260"/>
        <end position="292"/>
    </location>
</feature>
<dbReference type="EMBL" id="GL349478">
    <property type="protein sequence ID" value="KNC53104.1"/>
    <property type="molecule type" value="Genomic_DNA"/>
</dbReference>
<gene>
    <name evidence="2" type="ORF">AMSG_09407</name>
</gene>
<keyword evidence="3" id="KW-1185">Reference proteome</keyword>
<name>A0A0L0DL96_THETB</name>
<evidence type="ECO:0000313" key="2">
    <source>
        <dbReference type="EMBL" id="KNC53104.1"/>
    </source>
</evidence>
<proteinExistence type="predicted"/>
<evidence type="ECO:0000256" key="1">
    <source>
        <dbReference type="SAM" id="MobiDB-lite"/>
    </source>
</evidence>
<dbReference type="GeneID" id="25567873"/>
<reference evidence="2 3" key="1">
    <citation type="submission" date="2010-05" db="EMBL/GenBank/DDBJ databases">
        <title>The Genome Sequence of Thecamonas trahens ATCC 50062.</title>
        <authorList>
            <consortium name="The Broad Institute Genome Sequencing Platform"/>
            <person name="Russ C."/>
            <person name="Cuomo C."/>
            <person name="Shea T."/>
            <person name="Young S.K."/>
            <person name="Zeng Q."/>
            <person name="Koehrsen M."/>
            <person name="Haas B."/>
            <person name="Borodovsky M."/>
            <person name="Guigo R."/>
            <person name="Alvarado L."/>
            <person name="Berlin A."/>
            <person name="Bochicchio J."/>
            <person name="Borenstein D."/>
            <person name="Chapman S."/>
            <person name="Chen Z."/>
            <person name="Freedman E."/>
            <person name="Gellesch M."/>
            <person name="Goldberg J."/>
            <person name="Griggs A."/>
            <person name="Gujja S."/>
            <person name="Heilman E."/>
            <person name="Heiman D."/>
            <person name="Hepburn T."/>
            <person name="Howarth C."/>
            <person name="Jen D."/>
            <person name="Larson L."/>
            <person name="Mehta T."/>
            <person name="Park D."/>
            <person name="Pearson M."/>
            <person name="Roberts A."/>
            <person name="Saif S."/>
            <person name="Shenoy N."/>
            <person name="Sisk P."/>
            <person name="Stolte C."/>
            <person name="Sykes S."/>
            <person name="Thomson T."/>
            <person name="Walk T."/>
            <person name="White J."/>
            <person name="Yandava C."/>
            <person name="Burger G."/>
            <person name="Gray M.W."/>
            <person name="Holland P.W.H."/>
            <person name="King N."/>
            <person name="Lang F.B.F."/>
            <person name="Roger A.J."/>
            <person name="Ruiz-Trillo I."/>
            <person name="Lander E."/>
            <person name="Nusbaum C."/>
        </authorList>
    </citation>
    <scope>NUCLEOTIDE SEQUENCE [LARGE SCALE GENOMIC DNA]</scope>
    <source>
        <strain evidence="2 3">ATCC 50062</strain>
    </source>
</reference>
<dbReference type="AlphaFoldDB" id="A0A0L0DL96"/>
<dbReference type="Proteomes" id="UP000054408">
    <property type="component" value="Unassembled WGS sequence"/>
</dbReference>
<evidence type="ECO:0000313" key="3">
    <source>
        <dbReference type="Proteomes" id="UP000054408"/>
    </source>
</evidence>
<protein>
    <submittedName>
        <fullName evidence="2">Uncharacterized protein</fullName>
    </submittedName>
</protein>
<accession>A0A0L0DL96</accession>
<sequence length="292" mass="30469">MLSIAGALQNFVRNTGIAAISSELRRLSAASDTFNRDARPILAALESCAAWWAQLRADTASITQLANSTRTAATEWHDRASLLELQALHDVIQKLPLPSDARAASRLAAATDELATKHEAAQHLGELLADVIADLDRAANELRTDFITLCTAASNIIECMIHGRPIVDGARKLSVAMETLTAAVGEYAVLHDMPAVAFRTIAKVATEKQVYLPAPACSTTPASGLAAARAFASQLPATYAGSLVVTDSIIAAAAALIASSDAPSSSESIDRPEPEPAAEAGVGDDDTALDSM</sequence>